<dbReference type="SUPFAM" id="SSF48056">
    <property type="entry name" value="Di-copper centre-containing domain"/>
    <property type="match status" value="1"/>
</dbReference>
<feature type="signal peptide" evidence="3">
    <location>
        <begin position="1"/>
        <end position="16"/>
    </location>
</feature>
<feature type="domain" description="Tyrosinase copper-binding" evidence="4">
    <location>
        <begin position="117"/>
        <end position="134"/>
    </location>
</feature>
<evidence type="ECO:0000259" key="5">
    <source>
        <dbReference type="PROSITE" id="PS00498"/>
    </source>
</evidence>
<dbReference type="PRINTS" id="PR00092">
    <property type="entry name" value="TYROSINASE"/>
</dbReference>
<proteinExistence type="predicted"/>
<evidence type="ECO:0000313" key="6">
    <source>
        <dbReference type="EMBL" id="PNS21213.1"/>
    </source>
</evidence>
<dbReference type="Gene3D" id="1.10.1280.10">
    <property type="entry name" value="Di-copper center containing domain from catechol oxidase"/>
    <property type="match status" value="1"/>
</dbReference>
<keyword evidence="3" id="KW-0732">Signal</keyword>
<evidence type="ECO:0000259" key="4">
    <source>
        <dbReference type="PROSITE" id="PS00497"/>
    </source>
</evidence>
<dbReference type="OrthoDB" id="6132182at2759"/>
<feature type="domain" description="Tyrosinase copper-binding" evidence="5">
    <location>
        <begin position="311"/>
        <end position="322"/>
    </location>
</feature>
<protein>
    <submittedName>
        <fullName evidence="6">Autophagy-related protein 11</fullName>
    </submittedName>
</protein>
<keyword evidence="2" id="KW-0560">Oxidoreductase</keyword>
<sequence length="388" mass="41738">MHLLWIVSAVASLAVAGPVKRTWTPDNTSCSDALAAQGLAKLASSEYGNSSASKCNIFTAARRKEWHTLSGKEKKSYIAAVKCLQSAPSKIGDSIPGAKTRYDDFVAIHIQQTLSIHGTGNFLSWHRYFTWAYEQALRNECGYTGYQPYLNWAKLASNPRIAPVFDGSDTSMSGDGAPRDHPPALIPNKATPFISLPIGNGGDCVTAGPFKDFAVNLGPVPDPVLPYAPANPQTDGLGYNPRCLRRDISSAASASLTDRNVTDLIKNSADVLTFQNNMQGNFPAGLIGVHTAGHFLVGGDPGGDLFASPGDPYFFLQHGQIDRIWWTWQNQDLATRERAVAGTLTLFNSPPSRDTALTDEINLGVLASTVTIGDVMSTTKGPLCYIYV</sequence>
<feature type="chain" id="PRO_5014398388" evidence="3">
    <location>
        <begin position="17"/>
        <end position="388"/>
    </location>
</feature>
<name>A0A2K1R203_9PEZI</name>
<dbReference type="STRING" id="2082308.A0A2K1R203"/>
<evidence type="ECO:0000256" key="1">
    <source>
        <dbReference type="ARBA" id="ARBA00022723"/>
    </source>
</evidence>
<dbReference type="GO" id="GO:0046872">
    <property type="term" value="F:metal ion binding"/>
    <property type="evidence" value="ECO:0007669"/>
    <property type="project" value="UniProtKB-KW"/>
</dbReference>
<dbReference type="GO" id="GO:0016491">
    <property type="term" value="F:oxidoreductase activity"/>
    <property type="evidence" value="ECO:0007669"/>
    <property type="project" value="UniProtKB-KW"/>
</dbReference>
<keyword evidence="7" id="KW-1185">Reference proteome</keyword>
<dbReference type="Proteomes" id="UP000243797">
    <property type="component" value="Unassembled WGS sequence"/>
</dbReference>
<dbReference type="InterPro" id="IPR008922">
    <property type="entry name" value="Di-copper_centre_dom_sf"/>
</dbReference>
<dbReference type="EMBL" id="NKHZ01000012">
    <property type="protein sequence ID" value="PNS21213.1"/>
    <property type="molecule type" value="Genomic_DNA"/>
</dbReference>
<gene>
    <name evidence="6" type="ORF">CAC42_3551</name>
</gene>
<comment type="caution">
    <text evidence="6">The sequence shown here is derived from an EMBL/GenBank/DDBJ whole genome shotgun (WGS) entry which is preliminary data.</text>
</comment>
<dbReference type="AlphaFoldDB" id="A0A2K1R203"/>
<dbReference type="InParanoid" id="A0A2K1R203"/>
<evidence type="ECO:0000313" key="7">
    <source>
        <dbReference type="Proteomes" id="UP000243797"/>
    </source>
</evidence>
<keyword evidence="1" id="KW-0479">Metal-binding</keyword>
<evidence type="ECO:0000256" key="2">
    <source>
        <dbReference type="ARBA" id="ARBA00023002"/>
    </source>
</evidence>
<accession>A0A2K1R203</accession>
<dbReference type="InterPro" id="IPR002227">
    <property type="entry name" value="Tyrosinase_Cu-bd"/>
</dbReference>
<dbReference type="PANTHER" id="PTHR11474">
    <property type="entry name" value="TYROSINASE FAMILY MEMBER"/>
    <property type="match status" value="1"/>
</dbReference>
<dbReference type="PROSITE" id="PS00498">
    <property type="entry name" value="TYROSINASE_2"/>
    <property type="match status" value="1"/>
</dbReference>
<organism evidence="6 7">
    <name type="scientific">Sphaceloma murrayae</name>
    <dbReference type="NCBI Taxonomy" id="2082308"/>
    <lineage>
        <taxon>Eukaryota</taxon>
        <taxon>Fungi</taxon>
        <taxon>Dikarya</taxon>
        <taxon>Ascomycota</taxon>
        <taxon>Pezizomycotina</taxon>
        <taxon>Dothideomycetes</taxon>
        <taxon>Dothideomycetidae</taxon>
        <taxon>Myriangiales</taxon>
        <taxon>Elsinoaceae</taxon>
        <taxon>Sphaceloma</taxon>
    </lineage>
</organism>
<dbReference type="InterPro" id="IPR050316">
    <property type="entry name" value="Tyrosinase/Hemocyanin"/>
</dbReference>
<reference evidence="6 7" key="1">
    <citation type="submission" date="2017-06" db="EMBL/GenBank/DDBJ databases">
        <title>Draft genome sequence of a variant of Elsinoe murrayae.</title>
        <authorList>
            <person name="Cheng Q."/>
        </authorList>
    </citation>
    <scope>NUCLEOTIDE SEQUENCE [LARGE SCALE GENOMIC DNA]</scope>
    <source>
        <strain evidence="6 7">CQ-2017a</strain>
    </source>
</reference>
<dbReference type="PANTHER" id="PTHR11474:SF125">
    <property type="entry name" value="N-ACETYL-6-HYDROXYTRYPTOPHAN OXIDASE IVOB-RELATED"/>
    <property type="match status" value="1"/>
</dbReference>
<evidence type="ECO:0000256" key="3">
    <source>
        <dbReference type="SAM" id="SignalP"/>
    </source>
</evidence>
<dbReference type="Pfam" id="PF00264">
    <property type="entry name" value="Tyrosinase"/>
    <property type="match status" value="1"/>
</dbReference>
<dbReference type="PROSITE" id="PS00497">
    <property type="entry name" value="TYROSINASE_1"/>
    <property type="match status" value="1"/>
</dbReference>